<sequence length="113" mass="12454">MDGDSGGGIGWRSWTRRRRFFTPGHEEPMCKPRNPLIPAGWRAQDATRRAVPYTGAPCPEPPTMAKPNYSFEKRQREIAKQKQKEEKRAKKQAAKQAAAPAPAAGNQAPAAGE</sequence>
<protein>
    <submittedName>
        <fullName evidence="2">Uncharacterized protein</fullName>
    </submittedName>
</protein>
<feature type="region of interest" description="Disordered" evidence="1">
    <location>
        <begin position="76"/>
        <end position="113"/>
    </location>
</feature>
<name>A0A853JE27_9GAMM</name>
<evidence type="ECO:0000313" key="2">
    <source>
        <dbReference type="EMBL" id="NZA27105.1"/>
    </source>
</evidence>
<dbReference type="EMBL" id="JACCKA010000072">
    <property type="protein sequence ID" value="NZA27105.1"/>
    <property type="molecule type" value="Genomic_DNA"/>
</dbReference>
<proteinExistence type="predicted"/>
<accession>A0A853JE27</accession>
<evidence type="ECO:0000313" key="3">
    <source>
        <dbReference type="Proteomes" id="UP000578091"/>
    </source>
</evidence>
<comment type="caution">
    <text evidence="2">The sequence shown here is derived from an EMBL/GenBank/DDBJ whole genome shotgun (WGS) entry which is preliminary data.</text>
</comment>
<keyword evidence="3" id="KW-1185">Reference proteome</keyword>
<evidence type="ECO:0000256" key="1">
    <source>
        <dbReference type="SAM" id="MobiDB-lite"/>
    </source>
</evidence>
<gene>
    <name evidence="2" type="ORF">H0E84_12015</name>
</gene>
<dbReference type="RefSeq" id="WP_180678862.1">
    <property type="nucleotide sequence ID" value="NZ_JACCKA010000072.1"/>
</dbReference>
<feature type="compositionally biased region" description="Basic and acidic residues" evidence="1">
    <location>
        <begin position="76"/>
        <end position="88"/>
    </location>
</feature>
<reference evidence="2 3" key="1">
    <citation type="submission" date="2020-07" db="EMBL/GenBank/DDBJ databases">
        <title>Luteimonas sp. SJ-92.</title>
        <authorList>
            <person name="Huang X.-X."/>
            <person name="Xu L."/>
            <person name="Sun J.-Q."/>
        </authorList>
    </citation>
    <scope>NUCLEOTIDE SEQUENCE [LARGE SCALE GENOMIC DNA]</scope>
    <source>
        <strain evidence="2 3">SJ-92</strain>
    </source>
</reference>
<feature type="region of interest" description="Disordered" evidence="1">
    <location>
        <begin position="52"/>
        <end position="71"/>
    </location>
</feature>
<feature type="compositionally biased region" description="Low complexity" evidence="1">
    <location>
        <begin position="94"/>
        <end position="113"/>
    </location>
</feature>
<dbReference type="Proteomes" id="UP000578091">
    <property type="component" value="Unassembled WGS sequence"/>
</dbReference>
<dbReference type="AlphaFoldDB" id="A0A853JE27"/>
<organism evidence="2 3">
    <name type="scientific">Luteimonas salinisoli</name>
    <dbReference type="NCBI Taxonomy" id="2752307"/>
    <lineage>
        <taxon>Bacteria</taxon>
        <taxon>Pseudomonadati</taxon>
        <taxon>Pseudomonadota</taxon>
        <taxon>Gammaproteobacteria</taxon>
        <taxon>Lysobacterales</taxon>
        <taxon>Lysobacteraceae</taxon>
        <taxon>Luteimonas</taxon>
    </lineage>
</organism>